<feature type="domain" description="Armadillo repeat-containing" evidence="10">
    <location>
        <begin position="305"/>
        <end position="381"/>
    </location>
</feature>
<feature type="domain" description="Transcription factor CBF/NF-Y/archaeal histone" evidence="9">
    <location>
        <begin position="8"/>
        <end position="44"/>
    </location>
</feature>
<dbReference type="InterPro" id="IPR006911">
    <property type="entry name" value="ARM-rpt_dom"/>
</dbReference>
<keyword evidence="4" id="KW-1133">Transmembrane helix</keyword>
<dbReference type="InterPro" id="IPR016024">
    <property type="entry name" value="ARM-type_fold"/>
</dbReference>
<evidence type="ECO:0000256" key="8">
    <source>
        <dbReference type="SAM" id="SignalP"/>
    </source>
</evidence>
<keyword evidence="3" id="KW-0812">Transmembrane</keyword>
<keyword evidence="6" id="KW-0472">Membrane</keyword>
<keyword evidence="8" id="KW-0732">Signal</keyword>
<evidence type="ECO:0000256" key="5">
    <source>
        <dbReference type="ARBA" id="ARBA00023128"/>
    </source>
</evidence>
<protein>
    <submittedName>
        <fullName evidence="11">EOG090X0H1B</fullName>
    </submittedName>
</protein>
<evidence type="ECO:0000259" key="9">
    <source>
        <dbReference type="Pfam" id="PF00808"/>
    </source>
</evidence>
<dbReference type="InterPro" id="IPR011989">
    <property type="entry name" value="ARM-like"/>
</dbReference>
<evidence type="ECO:0000259" key="10">
    <source>
        <dbReference type="Pfam" id="PF04826"/>
    </source>
</evidence>
<sequence length="508" mass="55925">MKKLGKWLHQALELFVESLLTKAVQITSARNAKTLSPAHLKQCILAESRFDFLKDLVLTIPDVQAEGEDGGVTSVPSTPTVQQHQPAWAARKSDSEETDSGDSEDDDDDENNSTDTESLPKGSSSSKNGRDIASATAQQASFQFNAVQPNFYQEIGGQNNSSFQIQINLPPQTAPKRIKDLNMQARQFASAVTAIQTNNSSRANGVSGRSLQVTPWGSPRLLSPVEVRHIPEYVEADPYNSPGSSPSRYRWCRTGSLKTPHKVGLDIGEDTKLKELEQLWFNDKDNIIQNLPDLLSNNQREITLQEAQNLAAVLASNETPLILGTLTAVANLAAFSTNQDNFREAGLITSLSKLMLKSNRQIKLKSCVVIANMAMNEKNNADKAIDNTYFINFANVIIQSCNEEMIPSLLAAQAPSKLIYMLDMSMPEEVVLRVLTLLANLASATKRLDIDPLDLPAENKAAAPDTMYANVFGLSMVERFKKKAKILSERHSNSDVGVQARMPGIRWR</sequence>
<comment type="subcellular location">
    <subcellularLocation>
        <location evidence="1">Membrane</location>
        <topology evidence="1">Single-pass membrane protein</topology>
    </subcellularLocation>
    <subcellularLocation>
        <location evidence="2">Mitochondrion membrane</location>
    </subcellularLocation>
</comment>
<evidence type="ECO:0000256" key="7">
    <source>
        <dbReference type="SAM" id="MobiDB-lite"/>
    </source>
</evidence>
<feature type="signal peptide" evidence="8">
    <location>
        <begin position="1"/>
        <end position="23"/>
    </location>
</feature>
<dbReference type="GO" id="GO:0031966">
    <property type="term" value="C:mitochondrial membrane"/>
    <property type="evidence" value="ECO:0007669"/>
    <property type="project" value="UniProtKB-SubCell"/>
</dbReference>
<dbReference type="Gene3D" id="1.10.20.10">
    <property type="entry name" value="Histone, subunit A"/>
    <property type="match status" value="1"/>
</dbReference>
<name>A0A4Y7MYR0_9CRUS</name>
<proteinExistence type="evidence at transcript level"/>
<evidence type="ECO:0000256" key="1">
    <source>
        <dbReference type="ARBA" id="ARBA00004167"/>
    </source>
</evidence>
<dbReference type="GO" id="GO:0046982">
    <property type="term" value="F:protein heterodimerization activity"/>
    <property type="evidence" value="ECO:0007669"/>
    <property type="project" value="InterPro"/>
</dbReference>
<dbReference type="Gene3D" id="1.25.10.10">
    <property type="entry name" value="Leucine-rich Repeat Variant"/>
    <property type="match status" value="1"/>
</dbReference>
<dbReference type="InterPro" id="IPR009072">
    <property type="entry name" value="Histone-fold"/>
</dbReference>
<evidence type="ECO:0000256" key="2">
    <source>
        <dbReference type="ARBA" id="ARBA00004325"/>
    </source>
</evidence>
<dbReference type="Pfam" id="PF00808">
    <property type="entry name" value="CBFD_NFYB_HMF"/>
    <property type="match status" value="1"/>
</dbReference>
<accession>A0A4Y7MYR0</accession>
<organism evidence="11">
    <name type="scientific">Daphnia pulicaria</name>
    <dbReference type="NCBI Taxonomy" id="35523"/>
    <lineage>
        <taxon>Eukaryota</taxon>
        <taxon>Metazoa</taxon>
        <taxon>Ecdysozoa</taxon>
        <taxon>Arthropoda</taxon>
        <taxon>Crustacea</taxon>
        <taxon>Branchiopoda</taxon>
        <taxon>Diplostraca</taxon>
        <taxon>Cladocera</taxon>
        <taxon>Anomopoda</taxon>
        <taxon>Daphniidae</taxon>
        <taxon>Daphnia</taxon>
    </lineage>
</organism>
<gene>
    <name evidence="11" type="primary">EOG090X0H1B</name>
</gene>
<dbReference type="SUPFAM" id="SSF48371">
    <property type="entry name" value="ARM repeat"/>
    <property type="match status" value="1"/>
</dbReference>
<dbReference type="InterPro" id="IPR003958">
    <property type="entry name" value="CBFA_NFYB_domain"/>
</dbReference>
<dbReference type="AlphaFoldDB" id="A0A4Y7MYR0"/>
<keyword evidence="5" id="KW-0496">Mitochondrion</keyword>
<dbReference type="Pfam" id="PF04826">
    <property type="entry name" value="Arm_2"/>
    <property type="match status" value="1"/>
</dbReference>
<feature type="chain" id="PRO_5021314581" evidence="8">
    <location>
        <begin position="24"/>
        <end position="508"/>
    </location>
</feature>
<dbReference type="SUPFAM" id="SSF47113">
    <property type="entry name" value="Histone-fold"/>
    <property type="match status" value="1"/>
</dbReference>
<evidence type="ECO:0000313" key="11">
    <source>
        <dbReference type="EMBL" id="SVE85849.1"/>
    </source>
</evidence>
<feature type="region of interest" description="Disordered" evidence="7">
    <location>
        <begin position="66"/>
        <end position="133"/>
    </location>
</feature>
<feature type="compositionally biased region" description="Acidic residues" evidence="7">
    <location>
        <begin position="96"/>
        <end position="112"/>
    </location>
</feature>
<reference evidence="11" key="1">
    <citation type="submission" date="2018-08" db="EMBL/GenBank/DDBJ databases">
        <authorList>
            <person name="Cornetti L."/>
        </authorList>
    </citation>
    <scope>NUCLEOTIDE SEQUENCE</scope>
    <source>
        <strain evidence="11">CZ-RIM1-1</strain>
    </source>
</reference>
<evidence type="ECO:0000256" key="4">
    <source>
        <dbReference type="ARBA" id="ARBA00022989"/>
    </source>
</evidence>
<feature type="compositionally biased region" description="Polar residues" evidence="7">
    <location>
        <begin position="74"/>
        <end position="85"/>
    </location>
</feature>
<dbReference type="PANTHER" id="PTHR15712">
    <property type="entry name" value="ARMADILLO REPEAT CONTAINING PROTEIN"/>
    <property type="match status" value="1"/>
</dbReference>
<dbReference type="EMBL" id="LR016230">
    <property type="protein sequence ID" value="SVE85849.1"/>
    <property type="molecule type" value="mRNA"/>
</dbReference>
<evidence type="ECO:0000256" key="6">
    <source>
        <dbReference type="ARBA" id="ARBA00023136"/>
    </source>
</evidence>
<dbReference type="InterPro" id="IPR051303">
    <property type="entry name" value="Armcx_regulator"/>
</dbReference>
<evidence type="ECO:0000256" key="3">
    <source>
        <dbReference type="ARBA" id="ARBA00022692"/>
    </source>
</evidence>
<dbReference type="PANTHER" id="PTHR15712:SF23">
    <property type="entry name" value="ARMADILLO REPEAT CONTAINING 10"/>
    <property type="match status" value="1"/>
</dbReference>